<comment type="subcellular location">
    <subcellularLocation>
        <location evidence="1">Membrane</location>
        <topology evidence="1">Multi-pass membrane protein</topology>
    </subcellularLocation>
</comment>
<feature type="transmembrane region" description="Helical" evidence="7">
    <location>
        <begin position="130"/>
        <end position="153"/>
    </location>
</feature>
<dbReference type="SUPFAM" id="SSF103473">
    <property type="entry name" value="MFS general substrate transporter"/>
    <property type="match status" value="1"/>
</dbReference>
<dbReference type="RefSeq" id="WP_066799689.1">
    <property type="nucleotide sequence ID" value="NZ_CP014206.1"/>
</dbReference>
<dbReference type="InterPro" id="IPR005829">
    <property type="entry name" value="Sugar_transporter_CS"/>
</dbReference>
<keyword evidence="11" id="KW-1185">Reference proteome</keyword>
<evidence type="ECO:0000256" key="4">
    <source>
        <dbReference type="ARBA" id="ARBA00022692"/>
    </source>
</evidence>
<gene>
    <name evidence="9" type="ORF">AWY79_02215</name>
    <name evidence="10" type="ORF">EDC59_110104</name>
</gene>
<dbReference type="PANTHER" id="PTHR23511:SF34">
    <property type="entry name" value="SYNAPTIC VESICLE GLYCOPROTEIN 2"/>
    <property type="match status" value="1"/>
</dbReference>
<organism evidence="10 12">
    <name type="scientific">Pseudodesulfovibrio indicus</name>
    <dbReference type="NCBI Taxonomy" id="1716143"/>
    <lineage>
        <taxon>Bacteria</taxon>
        <taxon>Pseudomonadati</taxon>
        <taxon>Thermodesulfobacteriota</taxon>
        <taxon>Desulfovibrionia</taxon>
        <taxon>Desulfovibrionales</taxon>
        <taxon>Desulfovibrionaceae</taxon>
    </lineage>
</organism>
<dbReference type="AlphaFoldDB" id="A0A126QJ56"/>
<dbReference type="GO" id="GO:0022857">
    <property type="term" value="F:transmembrane transporter activity"/>
    <property type="evidence" value="ECO:0007669"/>
    <property type="project" value="InterPro"/>
</dbReference>
<feature type="transmembrane region" description="Helical" evidence="7">
    <location>
        <begin position="361"/>
        <end position="380"/>
    </location>
</feature>
<dbReference type="InterPro" id="IPR005828">
    <property type="entry name" value="MFS_sugar_transport-like"/>
</dbReference>
<reference evidence="10 12" key="2">
    <citation type="submission" date="2019-03" db="EMBL/GenBank/DDBJ databases">
        <title>Genomic Encyclopedia of Type Strains, Phase IV (KMG-IV): sequencing the most valuable type-strain genomes for metagenomic binning, comparative biology and taxonomic classification.</title>
        <authorList>
            <person name="Goeker M."/>
        </authorList>
    </citation>
    <scope>NUCLEOTIDE SEQUENCE [LARGE SCALE GENOMIC DNA]</scope>
    <source>
        <strain evidence="10 12">DSM 101483</strain>
    </source>
</reference>
<feature type="transmembrane region" description="Helical" evidence="7">
    <location>
        <begin position="79"/>
        <end position="99"/>
    </location>
</feature>
<dbReference type="Pfam" id="PF00083">
    <property type="entry name" value="Sugar_tr"/>
    <property type="match status" value="1"/>
</dbReference>
<feature type="transmembrane region" description="Helical" evidence="7">
    <location>
        <begin position="386"/>
        <end position="411"/>
    </location>
</feature>
<feature type="transmembrane region" description="Helical" evidence="7">
    <location>
        <begin position="423"/>
        <end position="448"/>
    </location>
</feature>
<feature type="transmembrane region" description="Helical" evidence="7">
    <location>
        <begin position="280"/>
        <end position="308"/>
    </location>
</feature>
<evidence type="ECO:0000313" key="10">
    <source>
        <dbReference type="EMBL" id="TDT87023.1"/>
    </source>
</evidence>
<feature type="transmembrane region" description="Helical" evidence="7">
    <location>
        <begin position="199"/>
        <end position="218"/>
    </location>
</feature>
<evidence type="ECO:0000256" key="6">
    <source>
        <dbReference type="ARBA" id="ARBA00023136"/>
    </source>
</evidence>
<dbReference type="Proteomes" id="UP000055611">
    <property type="component" value="Chromosome"/>
</dbReference>
<evidence type="ECO:0000259" key="8">
    <source>
        <dbReference type="PROSITE" id="PS50850"/>
    </source>
</evidence>
<sequence>MAPARDVHQARTVQEYIDEIPAWADGTPASGAPMTPMQWRIWALASAGKFFEGLVVFMTGVALPLIVREFNLGAMEKGAVSAMPLFGILIGATALGGLADRFGRKAMFIAEMALFTLSLALLVVSPNYQYLLAVLFVMGLSLGCDYPTAHMVISESIPSASRGRLVLAAFGFQAVGALVGTGVGFVILANTPDLPAWRWMYGSAVIPALLVVLARFTVTDSAPWLAARGRLGEAERETARLLRRRPPYPSRVRLRRPDQTAGEGGDGGDRLFSRRYLRPLVLASVPWFLQDLGTYGIGIFTPTILASVVGAQPKYVRNLADLIHGDMLAAKGAALIDVLLLVGIVAAVLLVDRVGRIRLQVVGFIGCAAGLGLAALSLTLDGSGETLALFAGFMLFSFMTNLGPNAMTYLIAGEVFPTRVRGLGAGIAASAAKVGAAATAFLFPVLLAGLGTRAILLALVGTSLLGAAITWFMRIETTGVDLDSIDYGP</sequence>
<dbReference type="EMBL" id="CP014206">
    <property type="protein sequence ID" value="AMK10011.1"/>
    <property type="molecule type" value="Genomic_DNA"/>
</dbReference>
<dbReference type="Gene3D" id="1.20.1250.20">
    <property type="entry name" value="MFS general substrate transporter like domains"/>
    <property type="match status" value="1"/>
</dbReference>
<evidence type="ECO:0000256" key="7">
    <source>
        <dbReference type="SAM" id="Phobius"/>
    </source>
</evidence>
<dbReference type="GO" id="GO:0016020">
    <property type="term" value="C:membrane"/>
    <property type="evidence" value="ECO:0007669"/>
    <property type="project" value="UniProtKB-SubCell"/>
</dbReference>
<dbReference type="PROSITE" id="PS00216">
    <property type="entry name" value="SUGAR_TRANSPORT_1"/>
    <property type="match status" value="1"/>
</dbReference>
<dbReference type="Proteomes" id="UP000295506">
    <property type="component" value="Unassembled WGS sequence"/>
</dbReference>
<dbReference type="InterPro" id="IPR036259">
    <property type="entry name" value="MFS_trans_sf"/>
</dbReference>
<proteinExistence type="inferred from homology"/>
<feature type="transmembrane region" description="Helical" evidence="7">
    <location>
        <begin position="454"/>
        <end position="473"/>
    </location>
</feature>
<comment type="similarity">
    <text evidence="2">Belongs to the major facilitator superfamily. Sugar transporter (TC 2.A.1.1) family.</text>
</comment>
<feature type="transmembrane region" description="Helical" evidence="7">
    <location>
        <begin position="106"/>
        <end position="124"/>
    </location>
</feature>
<name>A0A126QJ56_9BACT</name>
<keyword evidence="3" id="KW-0813">Transport</keyword>
<dbReference type="PROSITE" id="PS50850">
    <property type="entry name" value="MFS"/>
    <property type="match status" value="1"/>
</dbReference>
<feature type="transmembrane region" description="Helical" evidence="7">
    <location>
        <begin position="328"/>
        <end position="349"/>
    </location>
</feature>
<reference evidence="9 11" key="1">
    <citation type="journal article" date="2016" name="Front. Microbiol.">
        <title>Genome Sequence of the Piezophilic, Mesophilic Sulfate-Reducing Bacterium Desulfovibrio indicus J2T.</title>
        <authorList>
            <person name="Cao J."/>
            <person name="Maignien L."/>
            <person name="Shao Z."/>
            <person name="Alain K."/>
            <person name="Jebbar M."/>
        </authorList>
    </citation>
    <scope>NUCLEOTIDE SEQUENCE [LARGE SCALE GENOMIC DNA]</scope>
    <source>
        <strain evidence="9 11">J2</strain>
    </source>
</reference>
<dbReference type="EMBL" id="SOBK01000010">
    <property type="protein sequence ID" value="TDT87023.1"/>
    <property type="molecule type" value="Genomic_DNA"/>
</dbReference>
<evidence type="ECO:0000256" key="2">
    <source>
        <dbReference type="ARBA" id="ARBA00010992"/>
    </source>
</evidence>
<evidence type="ECO:0000313" key="9">
    <source>
        <dbReference type="EMBL" id="AMK10011.1"/>
    </source>
</evidence>
<accession>A0A126QJ56</accession>
<evidence type="ECO:0000313" key="11">
    <source>
        <dbReference type="Proteomes" id="UP000055611"/>
    </source>
</evidence>
<dbReference type="PANTHER" id="PTHR23511">
    <property type="entry name" value="SYNAPTIC VESICLE GLYCOPROTEIN 2"/>
    <property type="match status" value="1"/>
</dbReference>
<evidence type="ECO:0000313" key="12">
    <source>
        <dbReference type="Proteomes" id="UP000295506"/>
    </source>
</evidence>
<feature type="domain" description="Major facilitator superfamily (MFS) profile" evidence="8">
    <location>
        <begin position="41"/>
        <end position="478"/>
    </location>
</feature>
<keyword evidence="6 7" id="KW-0472">Membrane</keyword>
<keyword evidence="5 7" id="KW-1133">Transmembrane helix</keyword>
<keyword evidence="4 7" id="KW-0812">Transmembrane</keyword>
<dbReference type="InterPro" id="IPR020846">
    <property type="entry name" value="MFS_dom"/>
</dbReference>
<protein>
    <submittedName>
        <fullName evidence="9">MFS transporter</fullName>
    </submittedName>
    <submittedName>
        <fullName evidence="10">Nitrate/nitrite transporter NarK</fullName>
    </submittedName>
</protein>
<evidence type="ECO:0000256" key="3">
    <source>
        <dbReference type="ARBA" id="ARBA00022448"/>
    </source>
</evidence>
<evidence type="ECO:0000256" key="1">
    <source>
        <dbReference type="ARBA" id="ARBA00004141"/>
    </source>
</evidence>
<dbReference type="KEGG" id="dej:AWY79_02215"/>
<feature type="transmembrane region" description="Helical" evidence="7">
    <location>
        <begin position="165"/>
        <end position="187"/>
    </location>
</feature>
<feature type="transmembrane region" description="Helical" evidence="7">
    <location>
        <begin position="41"/>
        <end position="67"/>
    </location>
</feature>
<evidence type="ECO:0000256" key="5">
    <source>
        <dbReference type="ARBA" id="ARBA00022989"/>
    </source>
</evidence>